<sequence>MPLPLPHHPNSTAALPYLSHGTMRSHTLQKQSATITSNPAPPSPPNEQLPGKLRHPRLHSTNTPHRPSASTTLVLASRALPSTDPRRRIPVIHRHPCTYRARSVPLHATSWNARVLGLYFPRQGRVVLEGDGGGGCERVGGW</sequence>
<evidence type="ECO:0000313" key="2">
    <source>
        <dbReference type="EMBL" id="KAF2447522.1"/>
    </source>
</evidence>
<evidence type="ECO:0000256" key="1">
    <source>
        <dbReference type="SAM" id="MobiDB-lite"/>
    </source>
</evidence>
<gene>
    <name evidence="2" type="ORF">P171DRAFT_226622</name>
</gene>
<feature type="region of interest" description="Disordered" evidence="1">
    <location>
        <begin position="24"/>
        <end position="70"/>
    </location>
</feature>
<organism evidence="2 3">
    <name type="scientific">Karstenula rhodostoma CBS 690.94</name>
    <dbReference type="NCBI Taxonomy" id="1392251"/>
    <lineage>
        <taxon>Eukaryota</taxon>
        <taxon>Fungi</taxon>
        <taxon>Dikarya</taxon>
        <taxon>Ascomycota</taxon>
        <taxon>Pezizomycotina</taxon>
        <taxon>Dothideomycetes</taxon>
        <taxon>Pleosporomycetidae</taxon>
        <taxon>Pleosporales</taxon>
        <taxon>Massarineae</taxon>
        <taxon>Didymosphaeriaceae</taxon>
        <taxon>Karstenula</taxon>
    </lineage>
</organism>
<dbReference type="AlphaFoldDB" id="A0A9P4PP20"/>
<evidence type="ECO:0000313" key="3">
    <source>
        <dbReference type="Proteomes" id="UP000799764"/>
    </source>
</evidence>
<proteinExistence type="predicted"/>
<name>A0A9P4PP20_9PLEO</name>
<feature type="compositionally biased region" description="Polar residues" evidence="1">
    <location>
        <begin position="59"/>
        <end position="70"/>
    </location>
</feature>
<feature type="compositionally biased region" description="Polar residues" evidence="1">
    <location>
        <begin position="24"/>
        <end position="38"/>
    </location>
</feature>
<dbReference type="EMBL" id="MU001496">
    <property type="protein sequence ID" value="KAF2447522.1"/>
    <property type="molecule type" value="Genomic_DNA"/>
</dbReference>
<reference evidence="2" key="1">
    <citation type="journal article" date="2020" name="Stud. Mycol.">
        <title>101 Dothideomycetes genomes: a test case for predicting lifestyles and emergence of pathogens.</title>
        <authorList>
            <person name="Haridas S."/>
            <person name="Albert R."/>
            <person name="Binder M."/>
            <person name="Bloem J."/>
            <person name="Labutti K."/>
            <person name="Salamov A."/>
            <person name="Andreopoulos B."/>
            <person name="Baker S."/>
            <person name="Barry K."/>
            <person name="Bills G."/>
            <person name="Bluhm B."/>
            <person name="Cannon C."/>
            <person name="Castanera R."/>
            <person name="Culley D."/>
            <person name="Daum C."/>
            <person name="Ezra D."/>
            <person name="Gonzalez J."/>
            <person name="Henrissat B."/>
            <person name="Kuo A."/>
            <person name="Liang C."/>
            <person name="Lipzen A."/>
            <person name="Lutzoni F."/>
            <person name="Magnuson J."/>
            <person name="Mondo S."/>
            <person name="Nolan M."/>
            <person name="Ohm R."/>
            <person name="Pangilinan J."/>
            <person name="Park H.-J."/>
            <person name="Ramirez L."/>
            <person name="Alfaro M."/>
            <person name="Sun H."/>
            <person name="Tritt A."/>
            <person name="Yoshinaga Y."/>
            <person name="Zwiers L.-H."/>
            <person name="Turgeon B."/>
            <person name="Goodwin S."/>
            <person name="Spatafora J."/>
            <person name="Crous P."/>
            <person name="Grigoriev I."/>
        </authorList>
    </citation>
    <scope>NUCLEOTIDE SEQUENCE</scope>
    <source>
        <strain evidence="2">CBS 690.94</strain>
    </source>
</reference>
<dbReference type="Proteomes" id="UP000799764">
    <property type="component" value="Unassembled WGS sequence"/>
</dbReference>
<protein>
    <submittedName>
        <fullName evidence="2">Uncharacterized protein</fullName>
    </submittedName>
</protein>
<accession>A0A9P4PP20</accession>
<comment type="caution">
    <text evidence="2">The sequence shown here is derived from an EMBL/GenBank/DDBJ whole genome shotgun (WGS) entry which is preliminary data.</text>
</comment>
<keyword evidence="3" id="KW-1185">Reference proteome</keyword>